<dbReference type="EMBL" id="BMQW01000003">
    <property type="protein sequence ID" value="GGP83646.1"/>
    <property type="molecule type" value="Genomic_DNA"/>
</dbReference>
<dbReference type="SUPFAM" id="SSF47473">
    <property type="entry name" value="EF-hand"/>
    <property type="match status" value="1"/>
</dbReference>
<dbReference type="PANTHER" id="PTHR46018:SF2">
    <property type="entry name" value="ZINC PHOSPHODIESTERASE ELAC PROTEIN 1"/>
    <property type="match status" value="1"/>
</dbReference>
<dbReference type="Pfam" id="PF23023">
    <property type="entry name" value="Anti-Pycsar_Apyc1"/>
    <property type="match status" value="1"/>
</dbReference>
<dbReference type="InterPro" id="IPR011460">
    <property type="entry name" value="Lcl_C"/>
</dbReference>
<dbReference type="CDD" id="cd00051">
    <property type="entry name" value="EFh"/>
    <property type="match status" value="1"/>
</dbReference>
<protein>
    <recommendedName>
        <fullName evidence="4">EF-hand domain-containing protein</fullName>
    </recommendedName>
</protein>
<dbReference type="InterPro" id="IPR002048">
    <property type="entry name" value="EF_hand_dom"/>
</dbReference>
<reference evidence="6" key="1">
    <citation type="journal article" date="2019" name="Int. J. Syst. Evol. Microbiol.">
        <title>The Global Catalogue of Microorganisms (GCM) 10K type strain sequencing project: providing services to taxonomists for standard genome sequencing and annotation.</title>
        <authorList>
            <consortium name="The Broad Institute Genomics Platform"/>
            <consortium name="The Broad Institute Genome Sequencing Center for Infectious Disease"/>
            <person name="Wu L."/>
            <person name="Ma J."/>
        </authorList>
    </citation>
    <scope>NUCLEOTIDE SEQUENCE [LARGE SCALE GENOMIC DNA]</scope>
    <source>
        <strain evidence="6">JCM 32305</strain>
    </source>
</reference>
<dbReference type="PROSITE" id="PS00018">
    <property type="entry name" value="EF_HAND_1"/>
    <property type="match status" value="1"/>
</dbReference>
<evidence type="ECO:0000313" key="6">
    <source>
        <dbReference type="Proteomes" id="UP000654004"/>
    </source>
</evidence>
<sequence>MKKMILGLFMFISLIAVSAHAADQLTATIIGSGSPIYNENRASASTLVSAGNSHILVDMGNGTQANLSKLGFDIRDISSLFITHHHLDHNEEFVPILIRLLLGRNDFTIVGPPNTEKLTETNLELYDADIAYRLGKTQRTLADRIKAYDVTDIQGGESFKIGDIQVTTLQVPHTIHTVAYRFDYNGQSIVITGDLTYSEALPTLARNADYMIIDSGGMVMIGGRKKNTNKGAKSDNKNGGNKKTRAHLNLNDSSTLAQKANVKNLVYTHFTAGEIDTAASLKEIRKNYSGNVIFGKDLMVANTEAKPSLTTTSQKVASYPIVDTGQRISYNNNAVISLPDNANTFFGQDANYSTNPPSYTDNNNDTITDNVTGLIWQKQMGEKLSYEQALLKINSFKLAGHGDWRIPTIKELYSLIQFSGSVKGQKALTPFIDTRFFNQPLGNTKAGEREIDAQTWSSTEYVGKTMKNDDTVFGVNFVDGRIKGYPKFNPRTQEPNKMYFRFVRGNEAYGKNNLIDNNDGTITDLATGLTWQQTDSNKGLNWQEALHYSENLTLAGHSDWRLPNAKELQSIVDYTRSPDTSNSAAIDPIFYTSSITNEAGEKDYPYYWSSTTHLDGQVPESGAVYVAFGKALGEMRGNTMDVHGAGSQRSDPKTGKAMSRGPQGDYIRVENYVRSVRGGHVELVAQINTPPKTKQVNEYTTSTDSQTRLTTQTQHNNINSTQGNKFIHRFDKDGDGKVSTSEFQAGIKRFNHLDKNKDGYISANEAPTGPPNKPQ</sequence>
<dbReference type="InterPro" id="IPR001279">
    <property type="entry name" value="Metallo-B-lactamas"/>
</dbReference>
<feature type="signal peptide" evidence="3">
    <location>
        <begin position="1"/>
        <end position="21"/>
    </location>
</feature>
<evidence type="ECO:0000256" key="1">
    <source>
        <dbReference type="ARBA" id="ARBA00022801"/>
    </source>
</evidence>
<gene>
    <name evidence="5" type="ORF">GCM10009410_16140</name>
</gene>
<feature type="region of interest" description="Disordered" evidence="2">
    <location>
        <begin position="643"/>
        <end position="663"/>
    </location>
</feature>
<dbReference type="PROSITE" id="PS50222">
    <property type="entry name" value="EF_HAND_2"/>
    <property type="match status" value="1"/>
</dbReference>
<feature type="chain" id="PRO_5045708778" description="EF-hand domain-containing protein" evidence="3">
    <location>
        <begin position="22"/>
        <end position="775"/>
    </location>
</feature>
<dbReference type="InterPro" id="IPR044094">
    <property type="entry name" value="AtsA-like_MBL-fold"/>
</dbReference>
<name>A0ABQ2QL73_9GAMM</name>
<dbReference type="PANTHER" id="PTHR46018">
    <property type="entry name" value="ZINC PHOSPHODIESTERASE ELAC PROTEIN 1"/>
    <property type="match status" value="1"/>
</dbReference>
<dbReference type="CDD" id="cd07719">
    <property type="entry name" value="arylsulfatase_AtsA-like_MBL-fold"/>
    <property type="match status" value="1"/>
</dbReference>
<dbReference type="Gene3D" id="1.10.238.10">
    <property type="entry name" value="EF-hand"/>
    <property type="match status" value="1"/>
</dbReference>
<dbReference type="Pfam" id="PF07603">
    <property type="entry name" value="Lcl_C"/>
    <property type="match status" value="2"/>
</dbReference>
<organism evidence="5 6">
    <name type="scientific">Shewanella ulleungensis</name>
    <dbReference type="NCBI Taxonomy" id="2282699"/>
    <lineage>
        <taxon>Bacteria</taxon>
        <taxon>Pseudomonadati</taxon>
        <taxon>Pseudomonadota</taxon>
        <taxon>Gammaproteobacteria</taxon>
        <taxon>Alteromonadales</taxon>
        <taxon>Shewanellaceae</taxon>
        <taxon>Shewanella</taxon>
    </lineage>
</organism>
<evidence type="ECO:0000256" key="3">
    <source>
        <dbReference type="SAM" id="SignalP"/>
    </source>
</evidence>
<dbReference type="InterPro" id="IPR036866">
    <property type="entry name" value="RibonucZ/Hydroxyglut_hydro"/>
</dbReference>
<keyword evidence="3" id="KW-0732">Signal</keyword>
<dbReference type="SMART" id="SM00849">
    <property type="entry name" value="Lactamase_B"/>
    <property type="match status" value="1"/>
</dbReference>
<dbReference type="RefSeq" id="WP_229777050.1">
    <property type="nucleotide sequence ID" value="NZ_BMQW01000003.1"/>
</dbReference>
<feature type="domain" description="EF-hand" evidence="4">
    <location>
        <begin position="718"/>
        <end position="753"/>
    </location>
</feature>
<feature type="region of interest" description="Disordered" evidence="2">
    <location>
        <begin position="224"/>
        <end position="246"/>
    </location>
</feature>
<dbReference type="InterPro" id="IPR011992">
    <property type="entry name" value="EF-hand-dom_pair"/>
</dbReference>
<dbReference type="SUPFAM" id="SSF56281">
    <property type="entry name" value="Metallo-hydrolase/oxidoreductase"/>
    <property type="match status" value="1"/>
</dbReference>
<comment type="caution">
    <text evidence="5">The sequence shown here is derived from an EMBL/GenBank/DDBJ whole genome shotgun (WGS) entry which is preliminary data.</text>
</comment>
<keyword evidence="1" id="KW-0378">Hydrolase</keyword>
<keyword evidence="6" id="KW-1185">Reference proteome</keyword>
<accession>A0ABQ2QL73</accession>
<evidence type="ECO:0000259" key="4">
    <source>
        <dbReference type="PROSITE" id="PS50222"/>
    </source>
</evidence>
<dbReference type="InterPro" id="IPR018247">
    <property type="entry name" value="EF_Hand_1_Ca_BS"/>
</dbReference>
<dbReference type="Proteomes" id="UP000654004">
    <property type="component" value="Unassembled WGS sequence"/>
</dbReference>
<evidence type="ECO:0000256" key="2">
    <source>
        <dbReference type="SAM" id="MobiDB-lite"/>
    </source>
</evidence>
<evidence type="ECO:0000313" key="5">
    <source>
        <dbReference type="EMBL" id="GGP83646.1"/>
    </source>
</evidence>
<dbReference type="Pfam" id="PF13202">
    <property type="entry name" value="EF-hand_5"/>
    <property type="match status" value="2"/>
</dbReference>
<proteinExistence type="predicted"/>
<dbReference type="Gene3D" id="3.60.15.10">
    <property type="entry name" value="Ribonuclease Z/Hydroxyacylglutathione hydrolase-like"/>
    <property type="match status" value="1"/>
</dbReference>